<dbReference type="GO" id="GO:0005886">
    <property type="term" value="C:plasma membrane"/>
    <property type="evidence" value="ECO:0007669"/>
    <property type="project" value="UniProtKB-SubCell"/>
</dbReference>
<dbReference type="STRING" id="47500.AF333_16135"/>
<dbReference type="CDD" id="cd06173">
    <property type="entry name" value="MFS_MefA_like"/>
    <property type="match status" value="1"/>
</dbReference>
<dbReference type="Gene3D" id="1.20.1250.20">
    <property type="entry name" value="MFS general substrate transporter like domains"/>
    <property type="match status" value="2"/>
</dbReference>
<dbReference type="InterPro" id="IPR036259">
    <property type="entry name" value="MFS_trans_sf"/>
</dbReference>
<feature type="transmembrane region" description="Helical" evidence="7">
    <location>
        <begin position="103"/>
        <end position="124"/>
    </location>
</feature>
<evidence type="ECO:0000256" key="5">
    <source>
        <dbReference type="ARBA" id="ARBA00022989"/>
    </source>
</evidence>
<dbReference type="SUPFAM" id="SSF103473">
    <property type="entry name" value="MFS general substrate transporter"/>
    <property type="match status" value="1"/>
</dbReference>
<feature type="domain" description="Major facilitator superfamily (MFS) profile" evidence="8">
    <location>
        <begin position="11"/>
        <end position="398"/>
    </location>
</feature>
<feature type="transmembrane region" description="Helical" evidence="7">
    <location>
        <begin position="312"/>
        <end position="334"/>
    </location>
</feature>
<feature type="transmembrane region" description="Helical" evidence="7">
    <location>
        <begin position="12"/>
        <end position="37"/>
    </location>
</feature>
<evidence type="ECO:0000313" key="10">
    <source>
        <dbReference type="EMBL" id="SDJ45853.1"/>
    </source>
</evidence>
<evidence type="ECO:0000256" key="2">
    <source>
        <dbReference type="ARBA" id="ARBA00022448"/>
    </source>
</evidence>
<evidence type="ECO:0000313" key="12">
    <source>
        <dbReference type="Proteomes" id="UP000182836"/>
    </source>
</evidence>
<dbReference type="OrthoDB" id="3613552at2"/>
<sequence length="404" mass="44965">MELRSLVKNRRFLFLWMSETFAVLSFSMFLITISWYMVDYLHLPQYMGLVFAAASLPRMVTMMVGGVLADRIQRSKIMFSAGLGEAFLIGILLVTYLNDWLTFPVLLGVAFCLGALDGFFFPALSSSIPALVQKEELQSANTLIHSTQELIFLIGPVTAGVLMTYYSFAATFGVSMIAMLLHAILVFPPFIQDAKPTSDSTKQSIMKEIREGLDYVCRSSFYKTGILIIIVINFFVFGPIFLSLPLLVKEANGTALHLSFLEGGFSIGSLLATILLLFITLRKNRGKLILFFLFGTLVFLWIFSQMSSIGGLILLASSVAFCGFMAFMPTDVLIQERTDPKLMGRVMSIVFLAQTAFDPVAQTLFSFLMTIGFPVRTLLAVFSVIGLMIAVLIYVRAKHWRSIC</sequence>
<feature type="transmembrane region" description="Helical" evidence="7">
    <location>
        <begin position="346"/>
        <end position="371"/>
    </location>
</feature>
<feature type="transmembrane region" description="Helical" evidence="7">
    <location>
        <begin position="377"/>
        <end position="395"/>
    </location>
</feature>
<reference evidence="9 11" key="1">
    <citation type="submission" date="2015-07" db="EMBL/GenBank/DDBJ databases">
        <title>Fjat-14205 dsm 2895.</title>
        <authorList>
            <person name="Liu B."/>
            <person name="Wang J."/>
            <person name="Zhu Y."/>
            <person name="Liu G."/>
            <person name="Chen Q."/>
            <person name="Chen Z."/>
            <person name="Lan J."/>
            <person name="Che J."/>
            <person name="Ge C."/>
            <person name="Shi H."/>
            <person name="Pan Z."/>
            <person name="Liu X."/>
        </authorList>
    </citation>
    <scope>NUCLEOTIDE SEQUENCE [LARGE SCALE GENOMIC DNA]</scope>
    <source>
        <strain evidence="9 11">DSM 2895</strain>
    </source>
</reference>
<dbReference type="EMBL" id="FNED01000018">
    <property type="protein sequence ID" value="SDJ45853.1"/>
    <property type="molecule type" value="Genomic_DNA"/>
</dbReference>
<feature type="transmembrane region" description="Helical" evidence="7">
    <location>
        <begin position="43"/>
        <end position="65"/>
    </location>
</feature>
<evidence type="ECO:0000256" key="1">
    <source>
        <dbReference type="ARBA" id="ARBA00004651"/>
    </source>
</evidence>
<dbReference type="RefSeq" id="WP_043063446.1">
    <property type="nucleotide sequence ID" value="NZ_BJOA01000152.1"/>
</dbReference>
<dbReference type="PANTHER" id="PTHR23513:SF6">
    <property type="entry name" value="MAJOR FACILITATOR SUPERFAMILY ASSOCIATED DOMAIN-CONTAINING PROTEIN"/>
    <property type="match status" value="1"/>
</dbReference>
<dbReference type="PATRIC" id="fig|47500.8.peg.6343"/>
<dbReference type="InterPro" id="IPR011701">
    <property type="entry name" value="MFS"/>
</dbReference>
<feature type="transmembrane region" description="Helical" evidence="7">
    <location>
        <begin position="174"/>
        <end position="191"/>
    </location>
</feature>
<protein>
    <submittedName>
        <fullName evidence="10">Predicted arabinose efflux permease, MFS family</fullName>
    </submittedName>
</protein>
<keyword evidence="5 7" id="KW-1133">Transmembrane helix</keyword>
<dbReference type="PANTHER" id="PTHR23513">
    <property type="entry name" value="INTEGRAL MEMBRANE EFFLUX PROTEIN-RELATED"/>
    <property type="match status" value="1"/>
</dbReference>
<evidence type="ECO:0000259" key="8">
    <source>
        <dbReference type="PROSITE" id="PS50850"/>
    </source>
</evidence>
<feature type="transmembrane region" description="Helical" evidence="7">
    <location>
        <begin position="226"/>
        <end position="248"/>
    </location>
</feature>
<feature type="transmembrane region" description="Helical" evidence="7">
    <location>
        <begin position="288"/>
        <end position="306"/>
    </location>
</feature>
<comment type="subcellular location">
    <subcellularLocation>
        <location evidence="1">Cell membrane</location>
        <topology evidence="1">Multi-pass membrane protein</topology>
    </subcellularLocation>
</comment>
<keyword evidence="2" id="KW-0813">Transport</keyword>
<dbReference type="PROSITE" id="PS50850">
    <property type="entry name" value="MFS"/>
    <property type="match status" value="1"/>
</dbReference>
<name>A0A0D1YN89_ANEMI</name>
<feature type="transmembrane region" description="Helical" evidence="7">
    <location>
        <begin position="77"/>
        <end position="97"/>
    </location>
</feature>
<organism evidence="9 11">
    <name type="scientific">Aneurinibacillus migulanus</name>
    <name type="common">Bacillus migulanus</name>
    <dbReference type="NCBI Taxonomy" id="47500"/>
    <lineage>
        <taxon>Bacteria</taxon>
        <taxon>Bacillati</taxon>
        <taxon>Bacillota</taxon>
        <taxon>Bacilli</taxon>
        <taxon>Bacillales</taxon>
        <taxon>Paenibacillaceae</taxon>
        <taxon>Aneurinibacillus group</taxon>
        <taxon>Aneurinibacillus</taxon>
    </lineage>
</organism>
<dbReference type="Pfam" id="PF07690">
    <property type="entry name" value="MFS_1"/>
    <property type="match status" value="1"/>
</dbReference>
<dbReference type="EMBL" id="LGUG01000004">
    <property type="protein sequence ID" value="KON96777.1"/>
    <property type="molecule type" value="Genomic_DNA"/>
</dbReference>
<feature type="transmembrane region" description="Helical" evidence="7">
    <location>
        <begin position="260"/>
        <end position="281"/>
    </location>
</feature>
<keyword evidence="3" id="KW-1003">Cell membrane</keyword>
<dbReference type="Proteomes" id="UP000182836">
    <property type="component" value="Unassembled WGS sequence"/>
</dbReference>
<keyword evidence="6 7" id="KW-0472">Membrane</keyword>
<evidence type="ECO:0000256" key="6">
    <source>
        <dbReference type="ARBA" id="ARBA00023136"/>
    </source>
</evidence>
<dbReference type="Proteomes" id="UP000037269">
    <property type="component" value="Unassembled WGS sequence"/>
</dbReference>
<dbReference type="GO" id="GO:0022857">
    <property type="term" value="F:transmembrane transporter activity"/>
    <property type="evidence" value="ECO:0007669"/>
    <property type="project" value="InterPro"/>
</dbReference>
<gene>
    <name evidence="9" type="ORF">AF333_16135</name>
    <name evidence="10" type="ORF">SAMN04487909_11849</name>
</gene>
<evidence type="ECO:0000313" key="11">
    <source>
        <dbReference type="Proteomes" id="UP000037269"/>
    </source>
</evidence>
<reference evidence="10 12" key="2">
    <citation type="submission" date="2016-10" db="EMBL/GenBank/DDBJ databases">
        <authorList>
            <person name="de Groot N.N."/>
        </authorList>
    </citation>
    <scope>NUCLEOTIDE SEQUENCE [LARGE SCALE GENOMIC DNA]</scope>
    <source>
        <strain evidence="10 12">DSM 2895</strain>
    </source>
</reference>
<evidence type="ECO:0000313" key="9">
    <source>
        <dbReference type="EMBL" id="KON96777.1"/>
    </source>
</evidence>
<evidence type="ECO:0000256" key="7">
    <source>
        <dbReference type="SAM" id="Phobius"/>
    </source>
</evidence>
<dbReference type="InterPro" id="IPR020846">
    <property type="entry name" value="MFS_dom"/>
</dbReference>
<dbReference type="GeneID" id="42306699"/>
<keyword evidence="11" id="KW-1185">Reference proteome</keyword>
<evidence type="ECO:0000256" key="4">
    <source>
        <dbReference type="ARBA" id="ARBA00022692"/>
    </source>
</evidence>
<dbReference type="AlphaFoldDB" id="A0A0D1YN89"/>
<accession>A0A0D1YN89</accession>
<proteinExistence type="predicted"/>
<keyword evidence="4 7" id="KW-0812">Transmembrane</keyword>
<evidence type="ECO:0000256" key="3">
    <source>
        <dbReference type="ARBA" id="ARBA00022475"/>
    </source>
</evidence>
<feature type="transmembrane region" description="Helical" evidence="7">
    <location>
        <begin position="150"/>
        <end position="168"/>
    </location>
</feature>